<organism evidence="2 3">
    <name type="scientific">Pagothenia borchgrevinki</name>
    <name type="common">Bald rockcod</name>
    <name type="synonym">Trematomus borchgrevinki</name>
    <dbReference type="NCBI Taxonomy" id="8213"/>
    <lineage>
        <taxon>Eukaryota</taxon>
        <taxon>Metazoa</taxon>
        <taxon>Chordata</taxon>
        <taxon>Craniata</taxon>
        <taxon>Vertebrata</taxon>
        <taxon>Euteleostomi</taxon>
        <taxon>Actinopterygii</taxon>
        <taxon>Neopterygii</taxon>
        <taxon>Teleostei</taxon>
        <taxon>Neoteleostei</taxon>
        <taxon>Acanthomorphata</taxon>
        <taxon>Eupercaria</taxon>
        <taxon>Perciformes</taxon>
        <taxon>Notothenioidei</taxon>
        <taxon>Nototheniidae</taxon>
        <taxon>Pagothenia</taxon>
    </lineage>
</organism>
<dbReference type="EMBL" id="JBIYXZ010002078">
    <property type="protein sequence ID" value="KAL3054271.1"/>
    <property type="molecule type" value="Genomic_DNA"/>
</dbReference>
<accession>A0ABD2GKE6</accession>
<proteinExistence type="predicted"/>
<dbReference type="Proteomes" id="UP001619887">
    <property type="component" value="Unassembled WGS sequence"/>
</dbReference>
<gene>
    <name evidence="2" type="ORF">OYC64_006572</name>
</gene>
<name>A0ABD2GKE6_PAGBO</name>
<dbReference type="AlphaFoldDB" id="A0ABD2GKE6"/>
<evidence type="ECO:0000313" key="3">
    <source>
        <dbReference type="Proteomes" id="UP001619887"/>
    </source>
</evidence>
<reference evidence="2 3" key="1">
    <citation type="journal article" date="2022" name="G3 (Bethesda)">
        <title>Evaluating Illumina-, Nanopore-, and PacBio-based genome assembly strategies with the bald notothen, Trematomus borchgrevinki.</title>
        <authorList>
            <person name="Rayamajhi N."/>
            <person name="Cheng C.C."/>
            <person name="Catchen J.M."/>
        </authorList>
    </citation>
    <scope>NUCLEOTIDE SEQUENCE [LARGE SCALE GENOMIC DNA]</scope>
    <source>
        <strain evidence="2">AGRC-2024</strain>
    </source>
</reference>
<keyword evidence="3" id="KW-1185">Reference proteome</keyword>
<evidence type="ECO:0000313" key="2">
    <source>
        <dbReference type="EMBL" id="KAL3054271.1"/>
    </source>
</evidence>
<sequence>MLAPVIRKQSSRKLERVWPPPSKKSEQQEAKVQRAGGQKTLWQRWEAGLINGKPSKENN</sequence>
<feature type="compositionally biased region" description="Basic and acidic residues" evidence="1">
    <location>
        <begin position="23"/>
        <end position="32"/>
    </location>
</feature>
<feature type="region of interest" description="Disordered" evidence="1">
    <location>
        <begin position="1"/>
        <end position="59"/>
    </location>
</feature>
<comment type="caution">
    <text evidence="2">The sequence shown here is derived from an EMBL/GenBank/DDBJ whole genome shotgun (WGS) entry which is preliminary data.</text>
</comment>
<evidence type="ECO:0000256" key="1">
    <source>
        <dbReference type="SAM" id="MobiDB-lite"/>
    </source>
</evidence>
<reference evidence="2 3" key="2">
    <citation type="journal article" date="2024" name="G3 (Bethesda)">
        <title>The genome of the cryopelagic Antarctic bald notothen, Trematomus borchgrevinki.</title>
        <authorList>
            <person name="Rayamajhi N."/>
            <person name="Rivera-Colon A.G."/>
            <person name="Minhas B.F."/>
            <person name="Cheng C.C."/>
            <person name="Catchen J.M."/>
        </authorList>
    </citation>
    <scope>NUCLEOTIDE SEQUENCE [LARGE SCALE GENOMIC DNA]</scope>
    <source>
        <strain evidence="2">AGRC-2024</strain>
    </source>
</reference>
<protein>
    <submittedName>
        <fullName evidence="2">Uncharacterized protein</fullName>
    </submittedName>
</protein>